<dbReference type="AlphaFoldDB" id="A0A0A8VDG2"/>
<gene>
    <name evidence="2" type="ORF">CSF007_3095</name>
</gene>
<evidence type="ECO:0000256" key="1">
    <source>
        <dbReference type="SAM" id="Phobius"/>
    </source>
</evidence>
<proteinExistence type="predicted"/>
<feature type="transmembrane region" description="Helical" evidence="1">
    <location>
        <begin position="14"/>
        <end position="37"/>
    </location>
</feature>
<keyword evidence="1" id="KW-0472">Membrane</keyword>
<protein>
    <submittedName>
        <fullName evidence="2">Uncharacterized protein</fullName>
    </submittedName>
</protein>
<evidence type="ECO:0000313" key="2">
    <source>
        <dbReference type="EMBL" id="CEK26398.1"/>
    </source>
</evidence>
<keyword evidence="1" id="KW-0812">Transmembrane</keyword>
<sequence>MIFPHCLLELNSSILFFLIFYSIKAFFTAIIICHMALNLADYAYE</sequence>
<name>A0A0A8VDG2_YERRU</name>
<accession>A0A0A8VDG2</accession>
<dbReference type="EMBL" id="LN681231">
    <property type="protein sequence ID" value="CEK26398.1"/>
    <property type="molecule type" value="Genomic_DNA"/>
</dbReference>
<organism evidence="2">
    <name type="scientific">Yersinia ruckeri</name>
    <dbReference type="NCBI Taxonomy" id="29486"/>
    <lineage>
        <taxon>Bacteria</taxon>
        <taxon>Pseudomonadati</taxon>
        <taxon>Pseudomonadota</taxon>
        <taxon>Gammaproteobacteria</taxon>
        <taxon>Enterobacterales</taxon>
        <taxon>Yersiniaceae</taxon>
        <taxon>Yersinia</taxon>
    </lineage>
</organism>
<keyword evidence="1" id="KW-1133">Transmembrane helix</keyword>
<reference evidence="2" key="1">
    <citation type="journal article" date="2015" name="Genome Announc.">
        <title>Complete Genome Sequence of Yersinia ruckeri Strain CSF007-82, Etiologic Agent of Red Mouth Disease in Salmonid Fish.</title>
        <authorList>
            <person name="Nelson M.C."/>
            <person name="LaPatra S.E."/>
            <person name="Welch T.J."/>
            <person name="Graf J."/>
        </authorList>
    </citation>
    <scope>NUCLEOTIDE SEQUENCE</scope>
    <source>
        <strain evidence="2">CSF007-82</strain>
    </source>
</reference>